<evidence type="ECO:0000313" key="3">
    <source>
        <dbReference type="Proteomes" id="UP000002700"/>
    </source>
</evidence>
<name>Q3JLV5_BURP1</name>
<sequence>MSPITHRPSRGRTEYPLPDPIQRFEQPFEQRALLEHDVRPERHAGLQRERLAFERRLAVDKLDPALEVSLRRAVVGGQIQLLRGERDGRHRQQLAAIGTELLDRIAAVRELHFLARLHEAGLRRRNVQLGDEPVRLRRQDLDHARAGRIDHAALHDVEPHDLAVGGRVQHLVHALVDVVFLRVQLFLLDLQLGVRAVVLALHGFEIAAQLHRVLREVGAAQHQVLVRLARLQVLRVDLVVLLERDHLLVEQLLHAVAPLLVFGDDPLLVLDLLVDQPAALVERGDLLVDLLDRRLIFELRRVDLLTDLHALPLDRFAHALHVVRLRHEARVARDAQELLAGLHVLVLRDEHLAHRPSGRRADADQPRARREHPHHALGVRVGEAHERDDEHREHHDRQIAEKAHRNRHVDHAVDHGAERRAARELARRLLLSQSVHPDRHGRASSGAAQRLRGGARVLLEQRGWHQVRREVLPEVPLLGLLHERFLELVGDPLVGRRDARRVVGDAEHPRRGPRVELDEMHLARVAKRHARRVRHEHRNVVLDRELHAAAREPHPAPAEPACVGLAEAAVQIGEQQEHGRFLAQARDEPAQMHALLDVDQLDLARAVLLDEAQRVVEERAGRVLVHHDHHLAVIGNHQPQLRHVQHQVAEVQPREHQRAASRERRAQHALAFALHPVDQRLHRSDAVRAQHQPRDLGLEQLAHDTVGDAANAHRIVVQMRAQHVPHRHLDRAANRRKQAQAHARAPAHHAEPARGRAAERDALDHPPQEEAIRERVEQEEPHQRHFCTSSSGCRAGVISARRPSRIS</sequence>
<feature type="compositionally biased region" description="Basic and acidic residues" evidence="1">
    <location>
        <begin position="382"/>
        <end position="418"/>
    </location>
</feature>
<dbReference type="EnsemblBacteria" id="ABA51239">
    <property type="protein sequence ID" value="ABA51239"/>
    <property type="gene ID" value="BURPS1710b_A0290"/>
</dbReference>
<evidence type="ECO:0000313" key="2">
    <source>
        <dbReference type="EMBL" id="ABA51239.1"/>
    </source>
</evidence>
<evidence type="ECO:0000256" key="1">
    <source>
        <dbReference type="SAM" id="MobiDB-lite"/>
    </source>
</evidence>
<feature type="compositionally biased region" description="Basic and acidic residues" evidence="1">
    <location>
        <begin position="748"/>
        <end position="783"/>
    </location>
</feature>
<dbReference type="HOGENOM" id="CLU_349061_0_0_4"/>
<organism evidence="2 3">
    <name type="scientific">Burkholderia pseudomallei (strain 1710b)</name>
    <dbReference type="NCBI Taxonomy" id="320372"/>
    <lineage>
        <taxon>Bacteria</taxon>
        <taxon>Pseudomonadati</taxon>
        <taxon>Pseudomonadota</taxon>
        <taxon>Betaproteobacteria</taxon>
        <taxon>Burkholderiales</taxon>
        <taxon>Burkholderiaceae</taxon>
        <taxon>Burkholderia</taxon>
        <taxon>pseudomallei group</taxon>
    </lineage>
</organism>
<feature type="region of interest" description="Disordered" evidence="1">
    <location>
        <begin position="355"/>
        <end position="418"/>
    </location>
</feature>
<dbReference type="Proteomes" id="UP000002700">
    <property type="component" value="Chromosome II"/>
</dbReference>
<feature type="region of interest" description="Disordered" evidence="1">
    <location>
        <begin position="731"/>
        <end position="807"/>
    </location>
</feature>
<protein>
    <submittedName>
        <fullName evidence="2">Uncharacterized protein</fullName>
    </submittedName>
</protein>
<dbReference type="AlphaFoldDB" id="Q3JLV5"/>
<accession>Q3JLV5</accession>
<dbReference type="KEGG" id="bpm:BURPS1710b_A0290"/>
<feature type="compositionally biased region" description="Basic and acidic residues" evidence="1">
    <location>
        <begin position="355"/>
        <end position="368"/>
    </location>
</feature>
<gene>
    <name evidence="2" type="ordered locus">BURPS1710b_A0290</name>
</gene>
<proteinExistence type="predicted"/>
<reference evidence="2 3" key="1">
    <citation type="submission" date="2005-09" db="EMBL/GenBank/DDBJ databases">
        <authorList>
            <person name="Woods D.E."/>
            <person name="Nierman W.C."/>
        </authorList>
    </citation>
    <scope>NUCLEOTIDE SEQUENCE [LARGE SCALE GENOMIC DNA]</scope>
    <source>
        <strain evidence="2 3">1710b</strain>
    </source>
</reference>
<dbReference type="EMBL" id="CP000125">
    <property type="protein sequence ID" value="ABA51239.1"/>
    <property type="molecule type" value="Genomic_DNA"/>
</dbReference>